<proteinExistence type="predicted"/>
<dbReference type="GO" id="GO:0003676">
    <property type="term" value="F:nucleic acid binding"/>
    <property type="evidence" value="ECO:0007669"/>
    <property type="project" value="InterPro"/>
</dbReference>
<feature type="non-terminal residue" evidence="2">
    <location>
        <position position="141"/>
    </location>
</feature>
<dbReference type="AlphaFoldDB" id="A0A9N9HF89"/>
<dbReference type="GO" id="GO:0005524">
    <property type="term" value="F:ATP binding"/>
    <property type="evidence" value="ECO:0007669"/>
    <property type="project" value="InterPro"/>
</dbReference>
<comment type="caution">
    <text evidence="2">The sequence shown here is derived from an EMBL/GenBank/DDBJ whole genome shotgun (WGS) entry which is preliminary data.</text>
</comment>
<dbReference type="Gene3D" id="3.40.50.300">
    <property type="entry name" value="P-loop containing nucleotide triphosphate hydrolases"/>
    <property type="match status" value="1"/>
</dbReference>
<organism evidence="2 3">
    <name type="scientific">Funneliformis caledonium</name>
    <dbReference type="NCBI Taxonomy" id="1117310"/>
    <lineage>
        <taxon>Eukaryota</taxon>
        <taxon>Fungi</taxon>
        <taxon>Fungi incertae sedis</taxon>
        <taxon>Mucoromycota</taxon>
        <taxon>Glomeromycotina</taxon>
        <taxon>Glomeromycetes</taxon>
        <taxon>Glomerales</taxon>
        <taxon>Glomeraceae</taxon>
        <taxon>Funneliformis</taxon>
    </lineage>
</organism>
<accession>A0A9N9HF89</accession>
<sequence>MQYFNGYIYAADAKKADKKIDASSENKKSFAAHYSLTIIQNNEDIANLLEFIYIAEVGRGGKTFCYVASSLIFSGLTVMISPLKALILDQVKELIKVGIPCAGLYITIWQSLEYQEKIFQEIASKMLKILLIMPEKLILNQ</sequence>
<reference evidence="2" key="1">
    <citation type="submission" date="2021-06" db="EMBL/GenBank/DDBJ databases">
        <authorList>
            <person name="Kallberg Y."/>
            <person name="Tangrot J."/>
            <person name="Rosling A."/>
        </authorList>
    </citation>
    <scope>NUCLEOTIDE SEQUENCE</scope>
    <source>
        <strain evidence="2">UK204</strain>
    </source>
</reference>
<dbReference type="SUPFAM" id="SSF52540">
    <property type="entry name" value="P-loop containing nucleoside triphosphate hydrolases"/>
    <property type="match status" value="1"/>
</dbReference>
<gene>
    <name evidence="2" type="ORF">FCALED_LOCUS12250</name>
</gene>
<dbReference type="InterPro" id="IPR027417">
    <property type="entry name" value="P-loop_NTPase"/>
</dbReference>
<evidence type="ECO:0000313" key="3">
    <source>
        <dbReference type="Proteomes" id="UP000789570"/>
    </source>
</evidence>
<feature type="domain" description="DEAD/DEAH-box helicase" evidence="1">
    <location>
        <begin position="52"/>
        <end position="138"/>
    </location>
</feature>
<dbReference type="InterPro" id="IPR011545">
    <property type="entry name" value="DEAD/DEAH_box_helicase_dom"/>
</dbReference>
<dbReference type="EMBL" id="CAJVPQ010005802">
    <property type="protein sequence ID" value="CAG8675908.1"/>
    <property type="molecule type" value="Genomic_DNA"/>
</dbReference>
<keyword evidence="3" id="KW-1185">Reference proteome</keyword>
<dbReference type="Pfam" id="PF00270">
    <property type="entry name" value="DEAD"/>
    <property type="match status" value="1"/>
</dbReference>
<evidence type="ECO:0000313" key="2">
    <source>
        <dbReference type="EMBL" id="CAG8675908.1"/>
    </source>
</evidence>
<evidence type="ECO:0000259" key="1">
    <source>
        <dbReference type="Pfam" id="PF00270"/>
    </source>
</evidence>
<dbReference type="OrthoDB" id="10261556at2759"/>
<protein>
    <submittedName>
        <fullName evidence="2">11816_t:CDS:1</fullName>
    </submittedName>
</protein>
<dbReference type="Proteomes" id="UP000789570">
    <property type="component" value="Unassembled WGS sequence"/>
</dbReference>
<name>A0A9N9HF89_9GLOM</name>